<feature type="compositionally biased region" description="Low complexity" evidence="1">
    <location>
        <begin position="259"/>
        <end position="271"/>
    </location>
</feature>
<feature type="compositionally biased region" description="Polar residues" evidence="1">
    <location>
        <begin position="624"/>
        <end position="642"/>
    </location>
</feature>
<feature type="compositionally biased region" description="Polar residues" evidence="1">
    <location>
        <begin position="21"/>
        <end position="35"/>
    </location>
</feature>
<evidence type="ECO:0000313" key="2">
    <source>
        <dbReference type="EMBL" id="KAJ3177316.1"/>
    </source>
</evidence>
<dbReference type="PANTHER" id="PTHR47842">
    <property type="entry name" value="EXPRESSED PROTEIN"/>
    <property type="match status" value="1"/>
</dbReference>
<feature type="compositionally biased region" description="Pro residues" evidence="1">
    <location>
        <begin position="892"/>
        <end position="902"/>
    </location>
</feature>
<feature type="region of interest" description="Disordered" evidence="1">
    <location>
        <begin position="860"/>
        <end position="905"/>
    </location>
</feature>
<dbReference type="SUPFAM" id="SSF53474">
    <property type="entry name" value="alpha/beta-Hydrolases"/>
    <property type="match status" value="1"/>
</dbReference>
<dbReference type="EMBL" id="JADGJQ010000034">
    <property type="protein sequence ID" value="KAJ3177316.1"/>
    <property type="molecule type" value="Genomic_DNA"/>
</dbReference>
<feature type="region of interest" description="Disordered" evidence="1">
    <location>
        <begin position="176"/>
        <end position="271"/>
    </location>
</feature>
<protein>
    <recommendedName>
        <fullName evidence="4">GPI inositol-deacylase</fullName>
    </recommendedName>
</protein>
<dbReference type="InterPro" id="IPR029058">
    <property type="entry name" value="AB_hydrolase_fold"/>
</dbReference>
<dbReference type="Proteomes" id="UP001212152">
    <property type="component" value="Unassembled WGS sequence"/>
</dbReference>
<feature type="compositionally biased region" description="Low complexity" evidence="1">
    <location>
        <begin position="806"/>
        <end position="832"/>
    </location>
</feature>
<name>A0AAD5XQK6_9FUNG</name>
<sequence>MGVSLRKMSAAPPPPPEGHSDSQPAASEQTITATYGNHPPPPTPSTLALLSPPLAYQPLHPPKTMLLFVHGFLGSESSFEDFPLDLAARVRAAGARDIEVRIFPRFDTKGDPTRAVNQLCNWLMLNAAQPEYHGVIVLAHSMGGLMAVDAYRKLYGLWNEEEEERLAKEEREKKAKEAKEAKEEKERKAKEEKEKKAQLAKEKKDQKAKGEKEPIAKNARSTSAADTQMSTTPEPAVAVPDATPQPMPELADSDNSKPDAATTDATAEEAAAQSITQMGAATQPTSWLGAVGSWWSSKKDAPPTTTNTAEQQAHPTTTGVAALEVFKSVAAEMEPAPSGAPPTTDPTAVVSDALAQQPSLRKSPPVRMIGIVTFDTPFFGLHTRVYTAAAGTRAAAVVSQYVPPLPPMPAAPAVPFADAFSAIPEAVGHGIQTGSKAAGDALRYGTRAVGSIPEAAQGIAAALPGAVAAMPGAATQGLQMGLQAVSALPGGALHLGSSALSSVSALPGGAMHFGSSALSSVAGLPAYWTSKAVAAPAPATTEVATAEPISLPPSGITEIETVEEDKATDPSEKPRDTPALPPRADESLAGEPSQNPPRRASQDEMQDETVVFAAAVAAAAATVQESQSHNTPPASDSTTEPTIQSTDMVLLLPPEKLDTPGDASIASASAVGLHPIPSDSNWAPWVRLGLAGAAVAAGAYYSGGLVFAAPVVRRVAVAYALSHAEDARKHLQFLYPLWGAGTKVLARRLDDVAAEVGEGRLGFACFYAELPLPPVRDTTQQKAAEKTSSQRVKTRLATLVGSNSGAAPAADASTTTTTTTTTTTSTAATSAPALPPRAAPNPVVLNSPVAAAFATQLAAARAAATTPPPPPLPAQTDESANPTSSTPSSASSPPPPPPPPAPHTFIALPPRAYAHMFRPVTIDASDEIHAHMNMFARDVNAGGYWGLVDRVAAEVAACLRRAAA</sequence>
<comment type="caution">
    <text evidence="2">The sequence shown here is derived from an EMBL/GenBank/DDBJ whole genome shotgun (WGS) entry which is preliminary data.</text>
</comment>
<organism evidence="2 3">
    <name type="scientific">Geranomyces variabilis</name>
    <dbReference type="NCBI Taxonomy" id="109894"/>
    <lineage>
        <taxon>Eukaryota</taxon>
        <taxon>Fungi</taxon>
        <taxon>Fungi incertae sedis</taxon>
        <taxon>Chytridiomycota</taxon>
        <taxon>Chytridiomycota incertae sedis</taxon>
        <taxon>Chytridiomycetes</taxon>
        <taxon>Spizellomycetales</taxon>
        <taxon>Powellomycetaceae</taxon>
        <taxon>Geranomyces</taxon>
    </lineage>
</organism>
<evidence type="ECO:0000256" key="1">
    <source>
        <dbReference type="SAM" id="MobiDB-lite"/>
    </source>
</evidence>
<evidence type="ECO:0008006" key="4">
    <source>
        <dbReference type="Google" id="ProtNLM"/>
    </source>
</evidence>
<accession>A0AAD5XQK6</accession>
<dbReference type="PANTHER" id="PTHR47842:SF1">
    <property type="entry name" value="DUF676 DOMAIN-CONTAINING PROTEIN"/>
    <property type="match status" value="1"/>
</dbReference>
<feature type="compositionally biased region" description="Basic and acidic residues" evidence="1">
    <location>
        <begin position="176"/>
        <end position="215"/>
    </location>
</feature>
<feature type="compositionally biased region" description="Basic and acidic residues" evidence="1">
    <location>
        <begin position="564"/>
        <end position="576"/>
    </location>
</feature>
<reference evidence="2" key="1">
    <citation type="submission" date="2020-05" db="EMBL/GenBank/DDBJ databases">
        <title>Phylogenomic resolution of chytrid fungi.</title>
        <authorList>
            <person name="Stajich J.E."/>
            <person name="Amses K."/>
            <person name="Simmons R."/>
            <person name="Seto K."/>
            <person name="Myers J."/>
            <person name="Bonds A."/>
            <person name="Quandt C.A."/>
            <person name="Barry K."/>
            <person name="Liu P."/>
            <person name="Grigoriev I."/>
            <person name="Longcore J.E."/>
            <person name="James T.Y."/>
        </authorList>
    </citation>
    <scope>NUCLEOTIDE SEQUENCE</scope>
    <source>
        <strain evidence="2">JEL0379</strain>
    </source>
</reference>
<feature type="compositionally biased region" description="Polar residues" evidence="1">
    <location>
        <begin position="219"/>
        <end position="233"/>
    </location>
</feature>
<feature type="region of interest" description="Disordered" evidence="1">
    <location>
        <begin position="798"/>
        <end position="840"/>
    </location>
</feature>
<feature type="region of interest" description="Disordered" evidence="1">
    <location>
        <begin position="622"/>
        <end position="642"/>
    </location>
</feature>
<keyword evidence="3" id="KW-1185">Reference proteome</keyword>
<proteinExistence type="predicted"/>
<feature type="region of interest" description="Disordered" evidence="1">
    <location>
        <begin position="562"/>
        <end position="606"/>
    </location>
</feature>
<feature type="compositionally biased region" description="Low complexity" evidence="1">
    <location>
        <begin position="882"/>
        <end position="891"/>
    </location>
</feature>
<dbReference type="AlphaFoldDB" id="A0AAD5XQK6"/>
<feature type="compositionally biased region" description="Polar residues" evidence="1">
    <location>
        <begin position="303"/>
        <end position="317"/>
    </location>
</feature>
<dbReference type="Gene3D" id="3.40.50.1820">
    <property type="entry name" value="alpha/beta hydrolase"/>
    <property type="match status" value="1"/>
</dbReference>
<evidence type="ECO:0000313" key="3">
    <source>
        <dbReference type="Proteomes" id="UP001212152"/>
    </source>
</evidence>
<feature type="region of interest" description="Disordered" evidence="1">
    <location>
        <begin position="1"/>
        <end position="49"/>
    </location>
</feature>
<gene>
    <name evidence="2" type="ORF">HDU87_004568</name>
</gene>
<feature type="region of interest" description="Disordered" evidence="1">
    <location>
        <begin position="296"/>
        <end position="317"/>
    </location>
</feature>